<protein>
    <submittedName>
        <fullName evidence="6">Arginase</fullName>
    </submittedName>
</protein>
<sequence>MSKLSLYDKNYLISLTKLRKGETKYGEKVCTVPSLDDLESHQAQYVILGIPEDIGVLANFGKKGTSEAWHECLNALLNMQANSLTKPENVIILGELNCREEMRTAHMLDPDGDAFGETIGKLVEQIDLEVSQLIRRVVSAGKIPIVIGGGHNNAFGILKGTVDALGKAVNVINMDAHSDFKPLEHRHSGNPFSYAMEKGYLNNYAIFGIHKSYTSQQVYDRMAQFKNRIAFYFFEDIVIKEKPSFYQAIKLAKQFIRSGSFGLEIDVDAIESFPSSAMTPSGFNFKQARQFARYFATNPVPAYVHICEAIPNKTENNTVGKALAYLIQDITN</sequence>
<dbReference type="GO" id="GO:0006547">
    <property type="term" value="P:L-histidine metabolic process"/>
    <property type="evidence" value="ECO:0007669"/>
    <property type="project" value="UniProtKB-KW"/>
</dbReference>
<dbReference type="PANTHER" id="PTHR11358">
    <property type="entry name" value="ARGINASE/AGMATINASE"/>
    <property type="match status" value="1"/>
</dbReference>
<dbReference type="KEGG" id="aue:C5O00_10895"/>
<dbReference type="RefSeq" id="WP_105216880.1">
    <property type="nucleotide sequence ID" value="NZ_CP027062.1"/>
</dbReference>
<dbReference type="Proteomes" id="UP000238442">
    <property type="component" value="Chromosome"/>
</dbReference>
<evidence type="ECO:0000256" key="2">
    <source>
        <dbReference type="ARBA" id="ARBA00022801"/>
    </source>
</evidence>
<dbReference type="SUPFAM" id="SSF52768">
    <property type="entry name" value="Arginase/deacetylase"/>
    <property type="match status" value="1"/>
</dbReference>
<dbReference type="GO" id="GO:0046872">
    <property type="term" value="F:metal ion binding"/>
    <property type="evidence" value="ECO:0007669"/>
    <property type="project" value="UniProtKB-KW"/>
</dbReference>
<evidence type="ECO:0000313" key="7">
    <source>
        <dbReference type="Proteomes" id="UP000238442"/>
    </source>
</evidence>
<dbReference type="AlphaFoldDB" id="A0A2S0HYG6"/>
<dbReference type="CDD" id="cd09988">
    <property type="entry name" value="Formimidoylglutamase"/>
    <property type="match status" value="1"/>
</dbReference>
<dbReference type="Pfam" id="PF00491">
    <property type="entry name" value="Arginase"/>
    <property type="match status" value="1"/>
</dbReference>
<dbReference type="OrthoDB" id="9788689at2"/>
<keyword evidence="4" id="KW-0464">Manganese</keyword>
<evidence type="ECO:0000256" key="5">
    <source>
        <dbReference type="PROSITE-ProRule" id="PRU00742"/>
    </source>
</evidence>
<dbReference type="GO" id="GO:0008783">
    <property type="term" value="F:agmatinase activity"/>
    <property type="evidence" value="ECO:0007669"/>
    <property type="project" value="TreeGrafter"/>
</dbReference>
<evidence type="ECO:0000256" key="1">
    <source>
        <dbReference type="ARBA" id="ARBA00022723"/>
    </source>
</evidence>
<organism evidence="6 7">
    <name type="scientific">Pukyongia salina</name>
    <dbReference type="NCBI Taxonomy" id="2094025"/>
    <lineage>
        <taxon>Bacteria</taxon>
        <taxon>Pseudomonadati</taxon>
        <taxon>Bacteroidota</taxon>
        <taxon>Flavobacteriia</taxon>
        <taxon>Flavobacteriales</taxon>
        <taxon>Flavobacteriaceae</taxon>
        <taxon>Pukyongia</taxon>
    </lineage>
</organism>
<dbReference type="PANTHER" id="PTHR11358:SF35">
    <property type="entry name" value="FORMIMIDOYLGLUTAMASE"/>
    <property type="match status" value="1"/>
</dbReference>
<name>A0A2S0HYG6_9FLAO</name>
<dbReference type="PROSITE" id="PS51409">
    <property type="entry name" value="ARGINASE_2"/>
    <property type="match status" value="1"/>
</dbReference>
<evidence type="ECO:0000256" key="3">
    <source>
        <dbReference type="ARBA" id="ARBA00022808"/>
    </source>
</evidence>
<dbReference type="InterPro" id="IPR006035">
    <property type="entry name" value="Ureohydrolase"/>
</dbReference>
<dbReference type="Gene3D" id="3.40.800.10">
    <property type="entry name" value="Ureohydrolase domain"/>
    <property type="match status" value="1"/>
</dbReference>
<keyword evidence="2" id="KW-0378">Hydrolase</keyword>
<keyword evidence="1" id="KW-0479">Metal-binding</keyword>
<dbReference type="EMBL" id="CP027062">
    <property type="protein sequence ID" value="AVI51640.1"/>
    <property type="molecule type" value="Genomic_DNA"/>
</dbReference>
<evidence type="ECO:0000256" key="4">
    <source>
        <dbReference type="ARBA" id="ARBA00023211"/>
    </source>
</evidence>
<gene>
    <name evidence="6" type="ORF">C5O00_10895</name>
</gene>
<dbReference type="InterPro" id="IPR023696">
    <property type="entry name" value="Ureohydrolase_dom_sf"/>
</dbReference>
<accession>A0A2S0HYG6</accession>
<comment type="similarity">
    <text evidence="5">Belongs to the arginase family.</text>
</comment>
<evidence type="ECO:0000313" key="6">
    <source>
        <dbReference type="EMBL" id="AVI51640.1"/>
    </source>
</evidence>
<proteinExistence type="inferred from homology"/>
<reference evidence="6 7" key="1">
    <citation type="submission" date="2018-02" db="EMBL/GenBank/DDBJ databases">
        <title>Genomic analysis of the strain RR4-38 isolated from a seawater recirculating aquaculture system.</title>
        <authorList>
            <person name="Kim Y.-S."/>
            <person name="Jang Y.H."/>
            <person name="Kim K.-H."/>
        </authorList>
    </citation>
    <scope>NUCLEOTIDE SEQUENCE [LARGE SCALE GENOMIC DNA]</scope>
    <source>
        <strain evidence="6 7">RR4-38</strain>
    </source>
</reference>
<keyword evidence="3" id="KW-0369">Histidine metabolism</keyword>
<keyword evidence="7" id="KW-1185">Reference proteome</keyword>
<dbReference type="GO" id="GO:0033389">
    <property type="term" value="P:putrescine biosynthetic process from arginine, via agmatine"/>
    <property type="evidence" value="ECO:0007669"/>
    <property type="project" value="TreeGrafter"/>
</dbReference>